<dbReference type="SUPFAM" id="SSF52317">
    <property type="entry name" value="Class I glutamine amidotransferase-like"/>
    <property type="match status" value="1"/>
</dbReference>
<protein>
    <submittedName>
        <fullName evidence="4">GlxA family transcriptional regulator</fullName>
    </submittedName>
</protein>
<dbReference type="RefSeq" id="WP_341368531.1">
    <property type="nucleotide sequence ID" value="NZ_CP150951.2"/>
</dbReference>
<keyword evidence="2" id="KW-0804">Transcription</keyword>
<dbReference type="Gene3D" id="1.10.10.60">
    <property type="entry name" value="Homeodomain-like"/>
    <property type="match status" value="1"/>
</dbReference>
<sequence length="323" mass="35549">MPNWTVSARTSESVALLLYPGFSNHCLANAVEPLRAANEFLGRNYYDWSFASLEGDKVISSSGLPVMPERHISDHQGGDHLCVLAGYDVQSYAHHKTARALQSASRRFAHIIGMDTAPWLLARAGLLDGKAATIHPLERVRFSEAFTDVRVVADRYVVDGHIMTCSGATTAFELVLHLIARSHGEALKLDVSSMFLDASLDPGAAGVPIKTRSPKLAQVLAQMSDNIENPLPIAIFAQAVEMSQRNLARLFQQELGATPQQVYRHLRLSTAREYLQHSPFSVSEIALRCGYKNASAMTRAYVAEFGVTPSQTQSSRRSDMPRR</sequence>
<evidence type="ECO:0000256" key="1">
    <source>
        <dbReference type="ARBA" id="ARBA00023015"/>
    </source>
</evidence>
<evidence type="ECO:0000313" key="5">
    <source>
        <dbReference type="Proteomes" id="UP001440612"/>
    </source>
</evidence>
<dbReference type="PROSITE" id="PS01124">
    <property type="entry name" value="HTH_ARAC_FAMILY_2"/>
    <property type="match status" value="1"/>
</dbReference>
<dbReference type="InterPro" id="IPR052158">
    <property type="entry name" value="INH-QAR"/>
</dbReference>
<dbReference type="PANTHER" id="PTHR43130:SF3">
    <property type="entry name" value="HTH-TYPE TRANSCRIPTIONAL REGULATOR RV1931C"/>
    <property type="match status" value="1"/>
</dbReference>
<dbReference type="Pfam" id="PF12833">
    <property type="entry name" value="HTH_18"/>
    <property type="match status" value="1"/>
</dbReference>
<dbReference type="InterPro" id="IPR009057">
    <property type="entry name" value="Homeodomain-like_sf"/>
</dbReference>
<dbReference type="SUPFAM" id="SSF46689">
    <property type="entry name" value="Homeodomain-like"/>
    <property type="match status" value="2"/>
</dbReference>
<dbReference type="Proteomes" id="UP001440612">
    <property type="component" value="Chromosome"/>
</dbReference>
<dbReference type="CDD" id="cd03136">
    <property type="entry name" value="GATase1_AraC_ArgR_like"/>
    <property type="match status" value="1"/>
</dbReference>
<dbReference type="Gene3D" id="3.40.50.880">
    <property type="match status" value="1"/>
</dbReference>
<gene>
    <name evidence="4" type="ORF">AABB29_07310</name>
</gene>
<dbReference type="InterPro" id="IPR002818">
    <property type="entry name" value="DJ-1/PfpI"/>
</dbReference>
<dbReference type="SMART" id="SM00342">
    <property type="entry name" value="HTH_ARAC"/>
    <property type="match status" value="1"/>
</dbReference>
<dbReference type="EMBL" id="CP150951">
    <property type="protein sequence ID" value="WZC50429.1"/>
    <property type="molecule type" value="Genomic_DNA"/>
</dbReference>
<dbReference type="PANTHER" id="PTHR43130">
    <property type="entry name" value="ARAC-FAMILY TRANSCRIPTIONAL REGULATOR"/>
    <property type="match status" value="1"/>
</dbReference>
<accession>A0ABZ2V861</accession>
<organism evidence="4 5">
    <name type="scientific">Yoonia phaeophyticola</name>
    <dbReference type="NCBI Taxonomy" id="3137369"/>
    <lineage>
        <taxon>Bacteria</taxon>
        <taxon>Pseudomonadati</taxon>
        <taxon>Pseudomonadota</taxon>
        <taxon>Alphaproteobacteria</taxon>
        <taxon>Rhodobacterales</taxon>
        <taxon>Paracoccaceae</taxon>
        <taxon>Yoonia</taxon>
    </lineage>
</organism>
<dbReference type="InterPro" id="IPR018060">
    <property type="entry name" value="HTH_AraC"/>
</dbReference>
<proteinExistence type="predicted"/>
<keyword evidence="5" id="KW-1185">Reference proteome</keyword>
<evidence type="ECO:0000259" key="3">
    <source>
        <dbReference type="PROSITE" id="PS01124"/>
    </source>
</evidence>
<keyword evidence="1" id="KW-0805">Transcription regulation</keyword>
<name>A0ABZ2V861_9RHOB</name>
<evidence type="ECO:0000313" key="4">
    <source>
        <dbReference type="EMBL" id="WZC50429.1"/>
    </source>
</evidence>
<reference evidence="5" key="1">
    <citation type="submission" date="2024-04" db="EMBL/GenBank/DDBJ databases">
        <title>Phylogenomic analyses of a clade within the roseobacter group suggest taxonomic reassignments of species of the genera Aestuariivita, Citreicella, Loktanella, Nautella, Pelagibaca, Ruegeria, Thalassobius, Thiobacimonas and Tropicibacter, and the proposal o.</title>
        <authorList>
            <person name="Jeon C.O."/>
        </authorList>
    </citation>
    <scope>NUCLEOTIDE SEQUENCE [LARGE SCALE GENOMIC DNA]</scope>
    <source>
        <strain evidence="5">BS5-3</strain>
    </source>
</reference>
<dbReference type="InterPro" id="IPR029062">
    <property type="entry name" value="Class_I_gatase-like"/>
</dbReference>
<feature type="domain" description="HTH araC/xylS-type" evidence="3">
    <location>
        <begin position="217"/>
        <end position="315"/>
    </location>
</feature>
<dbReference type="Pfam" id="PF01965">
    <property type="entry name" value="DJ-1_PfpI"/>
    <property type="match status" value="1"/>
</dbReference>
<evidence type="ECO:0000256" key="2">
    <source>
        <dbReference type="ARBA" id="ARBA00023163"/>
    </source>
</evidence>